<evidence type="ECO:0000256" key="1">
    <source>
        <dbReference type="SAM" id="MobiDB-lite"/>
    </source>
</evidence>
<dbReference type="EMBL" id="JARBHB010000017">
    <property type="protein sequence ID" value="KAJ8865927.1"/>
    <property type="molecule type" value="Genomic_DNA"/>
</dbReference>
<name>A0ABQ9G0B7_9NEOP</name>
<reference evidence="2 3" key="1">
    <citation type="submission" date="2023-02" db="EMBL/GenBank/DDBJ databases">
        <title>LHISI_Scaffold_Assembly.</title>
        <authorList>
            <person name="Stuart O.P."/>
            <person name="Cleave R."/>
            <person name="Magrath M.J.L."/>
            <person name="Mikheyev A.S."/>
        </authorList>
    </citation>
    <scope>NUCLEOTIDE SEQUENCE [LARGE SCALE GENOMIC DNA]</scope>
    <source>
        <strain evidence="2">Daus_M_001</strain>
        <tissue evidence="2">Leg muscle</tissue>
    </source>
</reference>
<keyword evidence="3" id="KW-1185">Reference proteome</keyword>
<comment type="caution">
    <text evidence="2">The sequence shown here is derived from an EMBL/GenBank/DDBJ whole genome shotgun (WGS) entry which is preliminary data.</text>
</comment>
<evidence type="ECO:0000313" key="3">
    <source>
        <dbReference type="Proteomes" id="UP001159363"/>
    </source>
</evidence>
<evidence type="ECO:0000313" key="2">
    <source>
        <dbReference type="EMBL" id="KAJ8865927.1"/>
    </source>
</evidence>
<sequence length="299" mass="32861">MASPASNMTSMANQRLGIPASREFCHSTRWLVPTASLIKPASGYAYGKENDHFCPLLYTFLLRIVVRLPNSRAGSLQGVRLWESYRMMSLVDGFSRWSPVFAPPFHSGAAPYSPSITLIGTKKLAADADNARWDGICFIAIGYRSSQCIASHRCGSSFILRELPAHPLDGEVWQRLRLATSRAKRGEYGVALECNGGGNRRPPRKLADQRHRPPQFPSSKVPGATPPGIESSSQWWEAGSLTTTPPPHLFNVNKTKGGETFVSHAASCDERRPAMRILRLCPNSPEVHTCAYPSPEVTS</sequence>
<proteinExistence type="predicted"/>
<organism evidence="2 3">
    <name type="scientific">Dryococelus australis</name>
    <dbReference type="NCBI Taxonomy" id="614101"/>
    <lineage>
        <taxon>Eukaryota</taxon>
        <taxon>Metazoa</taxon>
        <taxon>Ecdysozoa</taxon>
        <taxon>Arthropoda</taxon>
        <taxon>Hexapoda</taxon>
        <taxon>Insecta</taxon>
        <taxon>Pterygota</taxon>
        <taxon>Neoptera</taxon>
        <taxon>Polyneoptera</taxon>
        <taxon>Phasmatodea</taxon>
        <taxon>Verophasmatodea</taxon>
        <taxon>Anareolatae</taxon>
        <taxon>Phasmatidae</taxon>
        <taxon>Eurycanthinae</taxon>
        <taxon>Dryococelus</taxon>
    </lineage>
</organism>
<protein>
    <submittedName>
        <fullName evidence="2">Uncharacterized protein</fullName>
    </submittedName>
</protein>
<gene>
    <name evidence="2" type="ORF">PR048_033450</name>
</gene>
<dbReference type="Proteomes" id="UP001159363">
    <property type="component" value="Chromosome 16"/>
</dbReference>
<feature type="region of interest" description="Disordered" evidence="1">
    <location>
        <begin position="191"/>
        <end position="232"/>
    </location>
</feature>
<accession>A0ABQ9G0B7</accession>